<organism evidence="7 8">
    <name type="scientific">Bacillus salipaludis</name>
    <dbReference type="NCBI Taxonomy" id="2547811"/>
    <lineage>
        <taxon>Bacteria</taxon>
        <taxon>Bacillati</taxon>
        <taxon>Bacillota</taxon>
        <taxon>Bacilli</taxon>
        <taxon>Bacillales</taxon>
        <taxon>Bacillaceae</taxon>
        <taxon>Bacillus</taxon>
    </lineage>
</organism>
<evidence type="ECO:0000256" key="1">
    <source>
        <dbReference type="ARBA" id="ARBA00005854"/>
    </source>
</evidence>
<evidence type="ECO:0000259" key="6">
    <source>
        <dbReference type="Pfam" id="PF02826"/>
    </source>
</evidence>
<dbReference type="Proteomes" id="UP001623041">
    <property type="component" value="Unassembled WGS sequence"/>
</dbReference>
<dbReference type="SUPFAM" id="SSF51735">
    <property type="entry name" value="NAD(P)-binding Rossmann-fold domains"/>
    <property type="match status" value="1"/>
</dbReference>
<feature type="domain" description="D-isomer specific 2-hydroxyacid dehydrogenase NAD-binding" evidence="6">
    <location>
        <begin position="108"/>
        <end position="282"/>
    </location>
</feature>
<protein>
    <submittedName>
        <fullName evidence="7">NAD(P)-dependent oxidoreductase</fullName>
    </submittedName>
</protein>
<evidence type="ECO:0000313" key="7">
    <source>
        <dbReference type="EMBL" id="MFK9093473.1"/>
    </source>
</evidence>
<feature type="domain" description="D-isomer specific 2-hydroxyacid dehydrogenase catalytic" evidence="5">
    <location>
        <begin position="12"/>
        <end position="313"/>
    </location>
</feature>
<dbReference type="PANTHER" id="PTHR42789">
    <property type="entry name" value="D-ISOMER SPECIFIC 2-HYDROXYACID DEHYDROGENASE FAMILY PROTEIN (AFU_ORTHOLOGUE AFUA_6G10090)"/>
    <property type="match status" value="1"/>
</dbReference>
<dbReference type="Pfam" id="PF00389">
    <property type="entry name" value="2-Hacid_dh"/>
    <property type="match status" value="1"/>
</dbReference>
<dbReference type="PANTHER" id="PTHR42789:SF1">
    <property type="entry name" value="D-ISOMER SPECIFIC 2-HYDROXYACID DEHYDROGENASE FAMILY PROTEIN (AFU_ORTHOLOGUE AFUA_6G10090)"/>
    <property type="match status" value="1"/>
</dbReference>
<sequence length="314" mass="34843">MLIVFPDADHHLPDDIITPLKQYGDFQTFIGRPETNDEYIKRVRNADGILLGWSIPNEVIAECPNLKIISFTGIGASNFVNLKYAESRGIIVTNTPGYADNAVAEHALSLVLSLAKNINHNQTTLARGIWDQSRKSIELKGKTIGLIGLGGIGQRMAEFCKAIGMNVICWTFNPNPVRAQKLGLSFTSLEELLEKSDFVSLHLPYTDQTKKMLGKKELSLMKQEAFLINTSRAELIDTDALVEMLSSNRIAGAGIDVFDEEPIAKQNPLLTLDNVILSPHIAFNTPEANKEIFRISINNLVEFFNGDIRNSVNF</sequence>
<reference evidence="7 8" key="1">
    <citation type="submission" date="2024-11" db="EMBL/GenBank/DDBJ databases">
        <authorList>
            <person name="Lucas J.A."/>
        </authorList>
    </citation>
    <scope>NUCLEOTIDE SEQUENCE [LARGE SCALE GENOMIC DNA]</scope>
    <source>
        <strain evidence="7 8">Z 5.4</strain>
    </source>
</reference>
<gene>
    <name evidence="7" type="ORF">ACJEBI_18560</name>
</gene>
<comment type="similarity">
    <text evidence="1 4">Belongs to the D-isomer specific 2-hydroxyacid dehydrogenase family.</text>
</comment>
<keyword evidence="8" id="KW-1185">Reference proteome</keyword>
<dbReference type="InterPro" id="IPR050857">
    <property type="entry name" value="D-2-hydroxyacid_DH"/>
</dbReference>
<evidence type="ECO:0000313" key="8">
    <source>
        <dbReference type="Proteomes" id="UP001623041"/>
    </source>
</evidence>
<evidence type="ECO:0000259" key="5">
    <source>
        <dbReference type="Pfam" id="PF00389"/>
    </source>
</evidence>
<dbReference type="RefSeq" id="WP_406581987.1">
    <property type="nucleotide sequence ID" value="NZ_JBJHQH010000015.1"/>
</dbReference>
<dbReference type="PROSITE" id="PS00670">
    <property type="entry name" value="D_2_HYDROXYACID_DH_2"/>
    <property type="match status" value="1"/>
</dbReference>
<dbReference type="InterPro" id="IPR006140">
    <property type="entry name" value="D-isomer_DH_NAD-bd"/>
</dbReference>
<dbReference type="InterPro" id="IPR006139">
    <property type="entry name" value="D-isomer_2_OHA_DH_cat_dom"/>
</dbReference>
<dbReference type="SUPFAM" id="SSF52283">
    <property type="entry name" value="Formate/glycerate dehydrogenase catalytic domain-like"/>
    <property type="match status" value="1"/>
</dbReference>
<dbReference type="Pfam" id="PF02826">
    <property type="entry name" value="2-Hacid_dh_C"/>
    <property type="match status" value="1"/>
</dbReference>
<dbReference type="InterPro" id="IPR029753">
    <property type="entry name" value="D-isomer_DH_CS"/>
</dbReference>
<accession>A0ABW8RJK2</accession>
<evidence type="ECO:0000256" key="2">
    <source>
        <dbReference type="ARBA" id="ARBA00023002"/>
    </source>
</evidence>
<dbReference type="InterPro" id="IPR036291">
    <property type="entry name" value="NAD(P)-bd_dom_sf"/>
</dbReference>
<evidence type="ECO:0000256" key="3">
    <source>
        <dbReference type="ARBA" id="ARBA00023027"/>
    </source>
</evidence>
<evidence type="ECO:0000256" key="4">
    <source>
        <dbReference type="RuleBase" id="RU003719"/>
    </source>
</evidence>
<name>A0ABW8RJK2_9BACI</name>
<comment type="caution">
    <text evidence="7">The sequence shown here is derived from an EMBL/GenBank/DDBJ whole genome shotgun (WGS) entry which is preliminary data.</text>
</comment>
<keyword evidence="2 4" id="KW-0560">Oxidoreductase</keyword>
<keyword evidence="3" id="KW-0520">NAD</keyword>
<dbReference type="Gene3D" id="3.40.50.720">
    <property type="entry name" value="NAD(P)-binding Rossmann-like Domain"/>
    <property type="match status" value="2"/>
</dbReference>
<dbReference type="EMBL" id="JBJHQH010000015">
    <property type="protein sequence ID" value="MFK9093473.1"/>
    <property type="molecule type" value="Genomic_DNA"/>
</dbReference>
<proteinExistence type="inferred from homology"/>